<sequence length="1112" mass="124154">MKKTILLLGIYLCIAISNILAQTSQVAGLVVTAEENEPVVGASVLVVGTTIGGITDLDGKFTLNNVPSSARSLQISFIGYKTQTLPINRKGVMKVVLESDSEVLEEVVVTGMTKVDKRLFTGAADRLTASDVKLDGMADISRGLEGRSAGVSVQNVSGTFGTAPKIRVRGATSIYGNSKPLWVVDGVIMDDVVEIGANDLSSGDATTLISSAIAGLNSDDIESFQILKDGSATSIYGARAMAGVIVVNTKKGKAGTSRFNYTGEFTTRLKPSYRTFNIMNSQDQMGIYKELQDKGWLNLASTYRAANSGVYGKMYHLINTYDPETGQFALLNNTLNRNAYLRQAEYRNTDWFDLLFSNALMMNHSISMSSGSDKSTSYVSLSAMTDPGWMKGTNVQRYTANLNTTYNIHKDLSITVIANGSYRKQKAPGTIGQSRDAVTGEVSRGFDINPYSYALNTSRTLDPNEYYTRNYADFNIFNELNTNNITLNVVDLKFQGELKWKPIMGLEISALGAVKYSSSSQEHKITEHSNQAMAYRAMDDATMRDNNPWLYTDPDIINSLPFSILPKGGFYNKTDYRMFSYDFRLSASWNKVFGNDNIINLYAGMEANAQDRSNNAFQGWGMQYDNGEIPYFDYNAFKKMREDNSDYYSLTNTKRRTLAYFATGTYSYQGRYSLTGTFRYEGSNRLGKARSARWLPTWNIGVAWNMHEEKFFEKLQPALSHFTLKSSYSLTADAGPADVTNSFVNINSYTPWRPSASVGESGLHIVELENGDLTYEKKHEINVGVDMGFLNNRINMELAWYKRNNYDLIGAVLTQGVGGETRRNANLASMKSHGYEVSLSTQNIVTKDFQWTTDFIFGYSKTKITDLKSQTYLFDLVTGYGQREGYDWGSLFSIPFAGLDEDGFPTFWWNGELIDKTNYGSINFQQIQDVDFLKYEGPRDPTITGSFGNVFKYKGFKLNVFITYSAGNKVRLDPQFSSTYNDLDATPKDFKNRWMLPGEEKITNIPVIPSARDNQKYSNLNYAYNAYNYSDARIADGGFIRMKEISLTYDFPKALLGSQNILKTLSLKVQATNLFLIYSDDKLNGQDPEFFNSGGVAAPVPKQFTFTLRAGF</sequence>
<dbReference type="InterPro" id="IPR037066">
    <property type="entry name" value="Plug_dom_sf"/>
</dbReference>
<dbReference type="GeneID" id="43185912"/>
<comment type="similarity">
    <text evidence="7">Belongs to the TonB-dependent receptor family.</text>
</comment>
<protein>
    <submittedName>
        <fullName evidence="10">TonB-linked outer membrane protein, SusC/RagA family</fullName>
    </submittedName>
</protein>
<gene>
    <name evidence="10" type="ORF">BACPLE_03198</name>
</gene>
<dbReference type="InterPro" id="IPR012910">
    <property type="entry name" value="Plug_dom"/>
</dbReference>
<dbReference type="Proteomes" id="UP000003452">
    <property type="component" value="Unassembled WGS sequence"/>
</dbReference>
<dbReference type="NCBIfam" id="TIGR04056">
    <property type="entry name" value="OMP_RagA_SusC"/>
    <property type="match status" value="1"/>
</dbReference>
<dbReference type="Gene3D" id="2.170.130.10">
    <property type="entry name" value="TonB-dependent receptor, plug domain"/>
    <property type="match status" value="1"/>
</dbReference>
<dbReference type="GO" id="GO:0009279">
    <property type="term" value="C:cell outer membrane"/>
    <property type="evidence" value="ECO:0007669"/>
    <property type="project" value="UniProtKB-SubCell"/>
</dbReference>
<reference evidence="10 11" key="1">
    <citation type="submission" date="2008-08" db="EMBL/GenBank/DDBJ databases">
        <title>Draft genome sequence of Bacteroides plebeius (DSM 17135).</title>
        <authorList>
            <person name="Sudarsanam P."/>
            <person name="Ley R."/>
            <person name="Guruge J."/>
            <person name="Turnbaugh P.J."/>
            <person name="Mahowald M."/>
            <person name="Liep D."/>
            <person name="Gordon J."/>
        </authorList>
    </citation>
    <scope>NUCLEOTIDE SEQUENCE [LARGE SCALE GENOMIC DNA]</scope>
    <source>
        <strain evidence="11">DSM 17135 / JCM 12973 / M2</strain>
    </source>
</reference>
<dbReference type="Gene3D" id="2.40.170.20">
    <property type="entry name" value="TonB-dependent receptor, beta-barrel domain"/>
    <property type="match status" value="1"/>
</dbReference>
<dbReference type="eggNOG" id="COG4206">
    <property type="taxonomic scope" value="Bacteria"/>
</dbReference>
<keyword evidence="2 7" id="KW-0813">Transport</keyword>
<dbReference type="RefSeq" id="WP_007563394.1">
    <property type="nucleotide sequence ID" value="NZ_DS990133.1"/>
</dbReference>
<organism evidence="10 11">
    <name type="scientific">Phocaeicola plebeius (strain DSM 17135 / JCM 12973 / CCUG 54634 / M2)</name>
    <name type="common">Bacteroides plebeius</name>
    <dbReference type="NCBI Taxonomy" id="484018"/>
    <lineage>
        <taxon>Bacteria</taxon>
        <taxon>Pseudomonadati</taxon>
        <taxon>Bacteroidota</taxon>
        <taxon>Bacteroidia</taxon>
        <taxon>Bacteroidales</taxon>
        <taxon>Bacteroidaceae</taxon>
        <taxon>Phocaeicola</taxon>
    </lineage>
</organism>
<feature type="chain" id="PRO_5002831076" evidence="8">
    <location>
        <begin position="22"/>
        <end position="1112"/>
    </location>
</feature>
<evidence type="ECO:0000256" key="6">
    <source>
        <dbReference type="ARBA" id="ARBA00023237"/>
    </source>
</evidence>
<evidence type="ECO:0000256" key="3">
    <source>
        <dbReference type="ARBA" id="ARBA00022452"/>
    </source>
</evidence>
<dbReference type="SUPFAM" id="SSF56935">
    <property type="entry name" value="Porins"/>
    <property type="match status" value="1"/>
</dbReference>
<dbReference type="InterPro" id="IPR023997">
    <property type="entry name" value="TonB-dep_OMP_SusC/RagA_CS"/>
</dbReference>
<feature type="domain" description="TonB-dependent receptor plug" evidence="9">
    <location>
        <begin position="120"/>
        <end position="244"/>
    </location>
</feature>
<name>B5D1D6_PHOPM</name>
<evidence type="ECO:0000259" key="9">
    <source>
        <dbReference type="Pfam" id="PF07715"/>
    </source>
</evidence>
<keyword evidence="4 7" id="KW-0812">Transmembrane</keyword>
<dbReference type="Gene3D" id="2.60.40.1120">
    <property type="entry name" value="Carboxypeptidase-like, regulatory domain"/>
    <property type="match status" value="1"/>
</dbReference>
<keyword evidence="8" id="KW-0732">Signal</keyword>
<dbReference type="NCBIfam" id="TIGR04057">
    <property type="entry name" value="SusC_RagA_signa"/>
    <property type="match status" value="1"/>
</dbReference>
<evidence type="ECO:0000256" key="8">
    <source>
        <dbReference type="SAM" id="SignalP"/>
    </source>
</evidence>
<keyword evidence="6 7" id="KW-0998">Cell outer membrane</keyword>
<dbReference type="Pfam" id="PF07715">
    <property type="entry name" value="Plug"/>
    <property type="match status" value="1"/>
</dbReference>
<keyword evidence="5 7" id="KW-0472">Membrane</keyword>
<dbReference type="EMBL" id="ABQC02000023">
    <property type="protein sequence ID" value="EDY94786.1"/>
    <property type="molecule type" value="Genomic_DNA"/>
</dbReference>
<evidence type="ECO:0000256" key="5">
    <source>
        <dbReference type="ARBA" id="ARBA00023136"/>
    </source>
</evidence>
<feature type="signal peptide" evidence="8">
    <location>
        <begin position="1"/>
        <end position="21"/>
    </location>
</feature>
<reference evidence="10 11" key="2">
    <citation type="submission" date="2008-08" db="EMBL/GenBank/DDBJ databases">
        <authorList>
            <person name="Fulton L."/>
            <person name="Clifton S."/>
            <person name="Fulton B."/>
            <person name="Xu J."/>
            <person name="Minx P."/>
            <person name="Pepin K.H."/>
            <person name="Johnson M."/>
            <person name="Thiruvilangam P."/>
            <person name="Bhonagiri V."/>
            <person name="Nash W.E."/>
            <person name="Mardis E.R."/>
            <person name="Wilson R.K."/>
        </authorList>
    </citation>
    <scope>NUCLEOTIDE SEQUENCE [LARGE SCALE GENOMIC DNA]</scope>
    <source>
        <strain evidence="11">DSM 17135 / JCM 12973 / M2</strain>
    </source>
</reference>
<dbReference type="InterPro" id="IPR036942">
    <property type="entry name" value="Beta-barrel_TonB_sf"/>
</dbReference>
<dbReference type="InterPro" id="IPR039426">
    <property type="entry name" value="TonB-dep_rcpt-like"/>
</dbReference>
<dbReference type="OrthoDB" id="9768177at2"/>
<dbReference type="InterPro" id="IPR023996">
    <property type="entry name" value="TonB-dep_OMP_SusC/RagA"/>
</dbReference>
<keyword evidence="3 7" id="KW-1134">Transmembrane beta strand</keyword>
<evidence type="ECO:0000256" key="1">
    <source>
        <dbReference type="ARBA" id="ARBA00004571"/>
    </source>
</evidence>
<evidence type="ECO:0000256" key="7">
    <source>
        <dbReference type="PROSITE-ProRule" id="PRU01360"/>
    </source>
</evidence>
<comment type="caution">
    <text evidence="10">The sequence shown here is derived from an EMBL/GenBank/DDBJ whole genome shotgun (WGS) entry which is preliminary data.</text>
</comment>
<dbReference type="SUPFAM" id="SSF49464">
    <property type="entry name" value="Carboxypeptidase regulatory domain-like"/>
    <property type="match status" value="1"/>
</dbReference>
<evidence type="ECO:0000256" key="2">
    <source>
        <dbReference type="ARBA" id="ARBA00022448"/>
    </source>
</evidence>
<accession>B5D1D6</accession>
<comment type="subcellular location">
    <subcellularLocation>
        <location evidence="1 7">Cell outer membrane</location>
        <topology evidence="1 7">Multi-pass membrane protein</topology>
    </subcellularLocation>
</comment>
<dbReference type="InterPro" id="IPR008969">
    <property type="entry name" value="CarboxyPept-like_regulatory"/>
</dbReference>
<evidence type="ECO:0000313" key="10">
    <source>
        <dbReference type="EMBL" id="EDY94786.1"/>
    </source>
</evidence>
<dbReference type="Pfam" id="PF13715">
    <property type="entry name" value="CarbopepD_reg_2"/>
    <property type="match status" value="1"/>
</dbReference>
<dbReference type="AlphaFoldDB" id="B5D1D6"/>
<dbReference type="HOGENOM" id="CLU_004317_0_1_10"/>
<dbReference type="PROSITE" id="PS52016">
    <property type="entry name" value="TONB_DEPENDENT_REC_3"/>
    <property type="match status" value="1"/>
</dbReference>
<evidence type="ECO:0000313" key="11">
    <source>
        <dbReference type="Proteomes" id="UP000003452"/>
    </source>
</evidence>
<evidence type="ECO:0000256" key="4">
    <source>
        <dbReference type="ARBA" id="ARBA00022692"/>
    </source>
</evidence>
<proteinExistence type="inferred from homology"/>